<keyword evidence="6 9" id="KW-0460">Magnesium</keyword>
<dbReference type="PRINTS" id="PR01020">
    <property type="entry name" value="LPSBIOSNTHSS"/>
</dbReference>
<gene>
    <name evidence="9 11" type="primary">coaD</name>
    <name evidence="11" type="ORF">ACFOSE_04885</name>
</gene>
<dbReference type="SUPFAM" id="SSF52374">
    <property type="entry name" value="Nucleotidylyl transferase"/>
    <property type="match status" value="1"/>
</dbReference>
<keyword evidence="3 9" id="KW-0548">Nucleotidyltransferase</keyword>
<evidence type="ECO:0000256" key="5">
    <source>
        <dbReference type="ARBA" id="ARBA00022840"/>
    </source>
</evidence>
<dbReference type="NCBIfam" id="TIGR01510">
    <property type="entry name" value="coaD_prev_kdtB"/>
    <property type="match status" value="1"/>
</dbReference>
<feature type="binding site" evidence="9">
    <location>
        <position position="19"/>
    </location>
    <ligand>
        <name>ATP</name>
        <dbReference type="ChEBI" id="CHEBI:30616"/>
    </ligand>
</feature>
<accession>A0ABV8D0W6</accession>
<organism evidence="11 12">
    <name type="scientific">Streptococcus dentapri</name>
    <dbReference type="NCBI Taxonomy" id="573564"/>
    <lineage>
        <taxon>Bacteria</taxon>
        <taxon>Bacillati</taxon>
        <taxon>Bacillota</taxon>
        <taxon>Bacilli</taxon>
        <taxon>Lactobacillales</taxon>
        <taxon>Streptococcaceae</taxon>
        <taxon>Streptococcus</taxon>
    </lineage>
</organism>
<evidence type="ECO:0000259" key="10">
    <source>
        <dbReference type="Pfam" id="PF01467"/>
    </source>
</evidence>
<feature type="binding site" evidence="9">
    <location>
        <begin position="126"/>
        <end position="132"/>
    </location>
    <ligand>
        <name>ATP</name>
        <dbReference type="ChEBI" id="CHEBI:30616"/>
    </ligand>
</feature>
<evidence type="ECO:0000256" key="2">
    <source>
        <dbReference type="ARBA" id="ARBA00022679"/>
    </source>
</evidence>
<reference evidence="12" key="1">
    <citation type="journal article" date="2019" name="Int. J. Syst. Evol. Microbiol.">
        <title>The Global Catalogue of Microorganisms (GCM) 10K type strain sequencing project: providing services to taxonomists for standard genome sequencing and annotation.</title>
        <authorList>
            <consortium name="The Broad Institute Genomics Platform"/>
            <consortium name="The Broad Institute Genome Sequencing Center for Infectious Disease"/>
            <person name="Wu L."/>
            <person name="Ma J."/>
        </authorList>
    </citation>
    <scope>NUCLEOTIDE SEQUENCE [LARGE SCALE GENOMIC DNA]</scope>
    <source>
        <strain evidence="12">CCUG 58728</strain>
    </source>
</reference>
<keyword evidence="7 9" id="KW-0173">Coenzyme A biosynthesis</keyword>
<dbReference type="NCBIfam" id="TIGR00125">
    <property type="entry name" value="cyt_tran_rel"/>
    <property type="match status" value="1"/>
</dbReference>
<dbReference type="InterPro" id="IPR014729">
    <property type="entry name" value="Rossmann-like_a/b/a_fold"/>
</dbReference>
<feature type="binding site" evidence="9">
    <location>
        <begin position="11"/>
        <end position="12"/>
    </location>
    <ligand>
        <name>ATP</name>
        <dbReference type="ChEBI" id="CHEBI:30616"/>
    </ligand>
</feature>
<feature type="site" description="Transition state stabilizer" evidence="9">
    <location>
        <position position="19"/>
    </location>
</feature>
<comment type="caution">
    <text evidence="11">The sequence shown here is derived from an EMBL/GenBank/DDBJ whole genome shotgun (WGS) entry which is preliminary data.</text>
</comment>
<protein>
    <recommendedName>
        <fullName evidence="9">Phosphopantetheine adenylyltransferase</fullName>
        <ecNumber evidence="9">2.7.7.3</ecNumber>
    </recommendedName>
    <alternativeName>
        <fullName evidence="9">Dephospho-CoA pyrophosphorylase</fullName>
    </alternativeName>
    <alternativeName>
        <fullName evidence="9">Pantetheine-phosphate adenylyltransferase</fullName>
        <shortName evidence="9">PPAT</shortName>
    </alternativeName>
</protein>
<dbReference type="PANTHER" id="PTHR21342">
    <property type="entry name" value="PHOSPHOPANTETHEINE ADENYLYLTRANSFERASE"/>
    <property type="match status" value="1"/>
</dbReference>
<dbReference type="EMBL" id="JBHSAC010000045">
    <property type="protein sequence ID" value="MFC3932111.1"/>
    <property type="molecule type" value="Genomic_DNA"/>
</dbReference>
<evidence type="ECO:0000313" key="11">
    <source>
        <dbReference type="EMBL" id="MFC3932111.1"/>
    </source>
</evidence>
<comment type="subunit">
    <text evidence="9">Homohexamer.</text>
</comment>
<feature type="domain" description="Cytidyltransferase-like" evidence="10">
    <location>
        <begin position="7"/>
        <end position="136"/>
    </location>
</feature>
<feature type="binding site" evidence="9">
    <location>
        <position position="11"/>
    </location>
    <ligand>
        <name>substrate</name>
    </ligand>
</feature>
<evidence type="ECO:0000256" key="7">
    <source>
        <dbReference type="ARBA" id="ARBA00022993"/>
    </source>
</evidence>
<dbReference type="PANTHER" id="PTHR21342:SF1">
    <property type="entry name" value="PHOSPHOPANTETHEINE ADENYLYLTRANSFERASE"/>
    <property type="match status" value="1"/>
</dbReference>
<dbReference type="InterPro" id="IPR004821">
    <property type="entry name" value="Cyt_trans-like"/>
</dbReference>
<feature type="binding site" evidence="9">
    <location>
        <position position="76"/>
    </location>
    <ligand>
        <name>substrate</name>
    </ligand>
</feature>
<evidence type="ECO:0000313" key="12">
    <source>
        <dbReference type="Proteomes" id="UP001595901"/>
    </source>
</evidence>
<feature type="binding site" evidence="9">
    <location>
        <position position="90"/>
    </location>
    <ligand>
        <name>substrate</name>
    </ligand>
</feature>
<evidence type="ECO:0000256" key="6">
    <source>
        <dbReference type="ARBA" id="ARBA00022842"/>
    </source>
</evidence>
<dbReference type="CDD" id="cd02163">
    <property type="entry name" value="PPAT"/>
    <property type="match status" value="1"/>
</dbReference>
<comment type="cofactor">
    <cofactor evidence="9">
        <name>Mg(2+)</name>
        <dbReference type="ChEBI" id="CHEBI:18420"/>
    </cofactor>
</comment>
<keyword evidence="1 9" id="KW-0963">Cytoplasm</keyword>
<keyword evidence="4 9" id="KW-0547">Nucleotide-binding</keyword>
<dbReference type="Gene3D" id="3.40.50.620">
    <property type="entry name" value="HUPs"/>
    <property type="match status" value="1"/>
</dbReference>
<comment type="catalytic activity">
    <reaction evidence="8 9">
        <text>(R)-4'-phosphopantetheine + ATP + H(+) = 3'-dephospho-CoA + diphosphate</text>
        <dbReference type="Rhea" id="RHEA:19801"/>
        <dbReference type="ChEBI" id="CHEBI:15378"/>
        <dbReference type="ChEBI" id="CHEBI:30616"/>
        <dbReference type="ChEBI" id="CHEBI:33019"/>
        <dbReference type="ChEBI" id="CHEBI:57328"/>
        <dbReference type="ChEBI" id="CHEBI:61723"/>
        <dbReference type="EC" id="2.7.7.3"/>
    </reaction>
</comment>
<comment type="subcellular location">
    <subcellularLocation>
        <location evidence="9">Cytoplasm</location>
    </subcellularLocation>
</comment>
<feature type="binding site" evidence="9">
    <location>
        <begin position="91"/>
        <end position="93"/>
    </location>
    <ligand>
        <name>ATP</name>
        <dbReference type="ChEBI" id="CHEBI:30616"/>
    </ligand>
</feature>
<comment type="similarity">
    <text evidence="9">Belongs to the bacterial CoaD family.</text>
</comment>
<dbReference type="Pfam" id="PF01467">
    <property type="entry name" value="CTP_transf_like"/>
    <property type="match status" value="1"/>
</dbReference>
<sequence>MSDRIALFTGSFDPVTKGHLNLIQRASKLFDQLYVGIFFNKDKQGFLSIERREYLMEQVVKDLPNVSVITSQDHLAVDVAKELGASVLVRGLRNEQDLNYEASMDYFNHGLAPDLETVYLVTASEYAQVRSSRIRELIHFGVDVTAYVPEVVALELEKMNDTSATNKSN</sequence>
<evidence type="ECO:0000256" key="8">
    <source>
        <dbReference type="ARBA" id="ARBA00029346"/>
    </source>
</evidence>
<proteinExistence type="inferred from homology"/>
<keyword evidence="12" id="KW-1185">Reference proteome</keyword>
<comment type="function">
    <text evidence="9">Reversibly transfers an adenylyl group from ATP to 4'-phosphopantetheine, yielding dephospho-CoA (dPCoA) and pyrophosphate.</text>
</comment>
<keyword evidence="2 9" id="KW-0808">Transferase</keyword>
<dbReference type="HAMAP" id="MF_00151">
    <property type="entry name" value="PPAT_bact"/>
    <property type="match status" value="1"/>
</dbReference>
<keyword evidence="5 9" id="KW-0067">ATP-binding</keyword>
<feature type="binding site" evidence="9">
    <location>
        <position position="43"/>
    </location>
    <ligand>
        <name>substrate</name>
    </ligand>
</feature>
<evidence type="ECO:0000256" key="1">
    <source>
        <dbReference type="ARBA" id="ARBA00022490"/>
    </source>
</evidence>
<dbReference type="GO" id="GO:0004595">
    <property type="term" value="F:pantetheine-phosphate adenylyltransferase activity"/>
    <property type="evidence" value="ECO:0007669"/>
    <property type="project" value="UniProtKB-EC"/>
</dbReference>
<comment type="pathway">
    <text evidence="9">Cofactor biosynthesis; coenzyme A biosynthesis; CoA from (R)-pantothenate: step 4/5.</text>
</comment>
<dbReference type="EC" id="2.7.7.3" evidence="9"/>
<dbReference type="Proteomes" id="UP001595901">
    <property type="component" value="Unassembled WGS sequence"/>
</dbReference>
<name>A0ABV8D0W6_9STRE</name>
<dbReference type="RefSeq" id="WP_380431235.1">
    <property type="nucleotide sequence ID" value="NZ_JBHSAC010000045.1"/>
</dbReference>
<dbReference type="InterPro" id="IPR001980">
    <property type="entry name" value="PPAT"/>
</dbReference>
<evidence type="ECO:0000256" key="3">
    <source>
        <dbReference type="ARBA" id="ARBA00022695"/>
    </source>
</evidence>
<evidence type="ECO:0000256" key="4">
    <source>
        <dbReference type="ARBA" id="ARBA00022741"/>
    </source>
</evidence>
<feature type="binding site" evidence="9">
    <location>
        <position position="101"/>
    </location>
    <ligand>
        <name>ATP</name>
        <dbReference type="ChEBI" id="CHEBI:30616"/>
    </ligand>
</feature>
<evidence type="ECO:0000256" key="9">
    <source>
        <dbReference type="HAMAP-Rule" id="MF_00151"/>
    </source>
</evidence>